<comment type="similarity">
    <text evidence="1">Belongs to the GSP E family.</text>
</comment>
<gene>
    <name evidence="3" type="ORF">UFOPK1726_00642</name>
</gene>
<dbReference type="InterPro" id="IPR022399">
    <property type="entry name" value="TadA-like_ATPase"/>
</dbReference>
<dbReference type="InterPro" id="IPR050921">
    <property type="entry name" value="T4SS_GSP_E_ATPase"/>
</dbReference>
<evidence type="ECO:0000259" key="2">
    <source>
        <dbReference type="Pfam" id="PF00437"/>
    </source>
</evidence>
<sequence>MFNEKLLERVKSQLAISGAELTDIEISQALRNSGALESGAELMSLARNIRSALVGYGPLEKIMQRTDITDVLIHGDGRVFIDSAAGMTFVGKLFNDATCVRSYAQRLAMQAGRRLDDAQPYVDAKLADGNRMHALLPPIAVGGPQLSIRIPNRKPFSFAELVTQQCLTLTAAADLKQLIANRDSFLVIGATGAGKTSLLASMLGEVSPTERMVVVEESTELRIEHPHVVQLEAKPATADGVGAIGMSELVRQTLRMRPDRIVIGEIRGAEVLELLLAINTGHTGSAATLHANSAAEVPSRIAALGLLAGISPNLSTEWLLQGISKIVQIKKIAGQRVVTTIAEANQITGCYEVIAKYEPITL</sequence>
<dbReference type="SUPFAM" id="SSF52540">
    <property type="entry name" value="P-loop containing nucleoside triphosphate hydrolases"/>
    <property type="match status" value="1"/>
</dbReference>
<proteinExistence type="inferred from homology"/>
<dbReference type="NCBIfam" id="TIGR03819">
    <property type="entry name" value="heli_sec_ATPase"/>
    <property type="match status" value="1"/>
</dbReference>
<dbReference type="InterPro" id="IPR027417">
    <property type="entry name" value="P-loop_NTPase"/>
</dbReference>
<name>A0A6J6EMJ0_9ZZZZ</name>
<dbReference type="InterPro" id="IPR001482">
    <property type="entry name" value="T2SS/T4SS_dom"/>
</dbReference>
<dbReference type="Gene3D" id="3.30.450.380">
    <property type="match status" value="1"/>
</dbReference>
<dbReference type="GO" id="GO:0016887">
    <property type="term" value="F:ATP hydrolysis activity"/>
    <property type="evidence" value="ECO:0007669"/>
    <property type="project" value="InterPro"/>
</dbReference>
<protein>
    <submittedName>
        <fullName evidence="3">Unannotated protein</fullName>
    </submittedName>
</protein>
<dbReference type="EMBL" id="CAEZTT010000064">
    <property type="protein sequence ID" value="CAB4577116.1"/>
    <property type="molecule type" value="Genomic_DNA"/>
</dbReference>
<dbReference type="PANTHER" id="PTHR30486">
    <property type="entry name" value="TWITCHING MOTILITY PROTEIN PILT"/>
    <property type="match status" value="1"/>
</dbReference>
<dbReference type="CDD" id="cd01130">
    <property type="entry name" value="VirB11-like_ATPase"/>
    <property type="match status" value="1"/>
</dbReference>
<evidence type="ECO:0000313" key="3">
    <source>
        <dbReference type="EMBL" id="CAB4577116.1"/>
    </source>
</evidence>
<reference evidence="3" key="1">
    <citation type="submission" date="2020-05" db="EMBL/GenBank/DDBJ databases">
        <authorList>
            <person name="Chiriac C."/>
            <person name="Salcher M."/>
            <person name="Ghai R."/>
            <person name="Kavagutti S V."/>
        </authorList>
    </citation>
    <scope>NUCLEOTIDE SEQUENCE</scope>
</reference>
<feature type="domain" description="Bacterial type II secretion system protein E" evidence="2">
    <location>
        <begin position="55"/>
        <end position="343"/>
    </location>
</feature>
<dbReference type="AlphaFoldDB" id="A0A6J6EMJ0"/>
<accession>A0A6J6EMJ0</accession>
<organism evidence="3">
    <name type="scientific">freshwater metagenome</name>
    <dbReference type="NCBI Taxonomy" id="449393"/>
    <lineage>
        <taxon>unclassified sequences</taxon>
        <taxon>metagenomes</taxon>
        <taxon>ecological metagenomes</taxon>
    </lineage>
</organism>
<dbReference type="Pfam" id="PF00437">
    <property type="entry name" value="T2SSE"/>
    <property type="match status" value="1"/>
</dbReference>
<dbReference type="Gene3D" id="3.40.50.300">
    <property type="entry name" value="P-loop containing nucleotide triphosphate hydrolases"/>
    <property type="match status" value="1"/>
</dbReference>
<dbReference type="PANTHER" id="PTHR30486:SF6">
    <property type="entry name" value="TYPE IV PILUS RETRACTATION ATPASE PILT"/>
    <property type="match status" value="1"/>
</dbReference>
<evidence type="ECO:0000256" key="1">
    <source>
        <dbReference type="ARBA" id="ARBA00006611"/>
    </source>
</evidence>